<dbReference type="EMBL" id="CP003557">
    <property type="protein sequence ID" value="AFN74008.1"/>
    <property type="molecule type" value="Genomic_DNA"/>
</dbReference>
<proteinExistence type="predicted"/>
<keyword evidence="2" id="KW-1185">Reference proteome</keyword>
<evidence type="ECO:0000313" key="1">
    <source>
        <dbReference type="EMBL" id="AFN74008.1"/>
    </source>
</evidence>
<dbReference type="HOGENOM" id="CLU_2356456_0_0_10"/>
<dbReference type="RefSeq" id="WP_014855444.1">
    <property type="nucleotide sequence ID" value="NC_018178.1"/>
</dbReference>
<dbReference type="AlphaFoldDB" id="I6ZYB3"/>
<reference evidence="1 2" key="1">
    <citation type="journal article" date="2013" name="PLoS ONE">
        <title>Genomic analysis of Melioribacter roseus, facultatively anaerobic organotrophic bacterium representing a novel deep lineage within Bacteriodetes/Chlorobi group.</title>
        <authorList>
            <person name="Kadnikov V.V."/>
            <person name="Mardanov A.V."/>
            <person name="Podosokorskaya O.A."/>
            <person name="Gavrilov S.N."/>
            <person name="Kublanov I.V."/>
            <person name="Beletsky A.V."/>
            <person name="Bonch-Osmolovskaya E.A."/>
            <person name="Ravin N.V."/>
        </authorList>
    </citation>
    <scope>NUCLEOTIDE SEQUENCE [LARGE SCALE GENOMIC DNA]</scope>
    <source>
        <strain evidence="2">JCM 17771 / P3M-2</strain>
    </source>
</reference>
<evidence type="ECO:0000313" key="2">
    <source>
        <dbReference type="Proteomes" id="UP000009011"/>
    </source>
</evidence>
<sequence length="96" mass="10612">MSWILGVVGQIQEDLKRIISTISDPVINVHEEKNFYLLSGGSKSTQVSVVNSEEGFIVVGNGIVPDEKKNFYQAKNGSNSLKDAPIYTSWTVILRL</sequence>
<gene>
    <name evidence="1" type="ordered locus">MROS_0766</name>
</gene>
<organism evidence="1 2">
    <name type="scientific">Melioribacter roseus (strain DSM 23840 / JCM 17771 / VKM B-2668 / P3M-2)</name>
    <dbReference type="NCBI Taxonomy" id="1191523"/>
    <lineage>
        <taxon>Bacteria</taxon>
        <taxon>Pseudomonadati</taxon>
        <taxon>Ignavibacteriota</taxon>
        <taxon>Ignavibacteria</taxon>
        <taxon>Ignavibacteriales</taxon>
        <taxon>Melioribacteraceae</taxon>
        <taxon>Melioribacter</taxon>
    </lineage>
</organism>
<dbReference type="Proteomes" id="UP000009011">
    <property type="component" value="Chromosome"/>
</dbReference>
<name>I6ZYB3_MELRP</name>
<dbReference type="STRING" id="1191523.MROS_0766"/>
<protein>
    <submittedName>
        <fullName evidence="1">Uncharacterized protein</fullName>
    </submittedName>
</protein>
<dbReference type="KEGG" id="mro:MROS_0766"/>
<accession>I6ZYB3</accession>